<organism evidence="1 2">
    <name type="scientific">Scopulibacillus darangshiensis</name>
    <dbReference type="NCBI Taxonomy" id="442528"/>
    <lineage>
        <taxon>Bacteria</taxon>
        <taxon>Bacillati</taxon>
        <taxon>Bacillota</taxon>
        <taxon>Bacilli</taxon>
        <taxon>Bacillales</taxon>
        <taxon>Sporolactobacillaceae</taxon>
        <taxon>Scopulibacillus</taxon>
    </lineage>
</organism>
<dbReference type="AlphaFoldDB" id="A0A4R2NFA5"/>
<dbReference type="Proteomes" id="UP000295416">
    <property type="component" value="Unassembled WGS sequence"/>
</dbReference>
<dbReference type="InterPro" id="IPR004027">
    <property type="entry name" value="SEC_C_motif"/>
</dbReference>
<name>A0A4R2NFA5_9BACL</name>
<evidence type="ECO:0000313" key="2">
    <source>
        <dbReference type="Proteomes" id="UP000295416"/>
    </source>
</evidence>
<evidence type="ECO:0000313" key="1">
    <source>
        <dbReference type="EMBL" id="TCP19930.1"/>
    </source>
</evidence>
<sequence length="157" mass="17638">MRAVSPAAILKGDTQLYIDVFGNLDGIELATSVDDVTYAIFDRYCMNPNCKCNDVFLRFLTNKKDFAITLSLKTKKYEIVDKTGISEEQAIKVVKHSLKDSDKAIQLFKERYAKMKNAGREALKGIVQMDEPTRQKPDRNAPCPCGSGKKYKKCCGL</sequence>
<dbReference type="EMBL" id="SLXK01000057">
    <property type="protein sequence ID" value="TCP19930.1"/>
    <property type="molecule type" value="Genomic_DNA"/>
</dbReference>
<dbReference type="Pfam" id="PF02810">
    <property type="entry name" value="SEC-C"/>
    <property type="match status" value="1"/>
</dbReference>
<dbReference type="Gene3D" id="3.10.450.50">
    <property type="match status" value="1"/>
</dbReference>
<keyword evidence="2" id="KW-1185">Reference proteome</keyword>
<proteinExistence type="predicted"/>
<gene>
    <name evidence="1" type="ORF">EV207_1574</name>
</gene>
<reference evidence="1 2" key="1">
    <citation type="submission" date="2019-03" db="EMBL/GenBank/DDBJ databases">
        <title>Genomic Encyclopedia of Type Strains, Phase IV (KMG-IV): sequencing the most valuable type-strain genomes for metagenomic binning, comparative biology and taxonomic classification.</title>
        <authorList>
            <person name="Goeker M."/>
        </authorList>
    </citation>
    <scope>NUCLEOTIDE SEQUENCE [LARGE SCALE GENOMIC DNA]</scope>
    <source>
        <strain evidence="1 2">DSM 19377</strain>
    </source>
</reference>
<dbReference type="OrthoDB" id="2858797at2"/>
<protein>
    <submittedName>
        <fullName evidence="1">SEC-C motif-containing protein</fullName>
    </submittedName>
</protein>
<accession>A0A4R2NFA5</accession>
<comment type="caution">
    <text evidence="1">The sequence shown here is derived from an EMBL/GenBank/DDBJ whole genome shotgun (WGS) entry which is preliminary data.</text>
</comment>
<dbReference type="SUPFAM" id="SSF103642">
    <property type="entry name" value="Sec-C motif"/>
    <property type="match status" value="1"/>
</dbReference>
<dbReference type="RefSeq" id="WP_132748187.1">
    <property type="nucleotide sequence ID" value="NZ_SLXK01000057.1"/>
</dbReference>